<evidence type="ECO:0000313" key="4">
    <source>
        <dbReference type="EMBL" id="OGE58138.1"/>
    </source>
</evidence>
<proteinExistence type="inferred from homology"/>
<keyword evidence="2" id="KW-0521">NADP</keyword>
<dbReference type="PANTHER" id="PTHR43008">
    <property type="entry name" value="BENZIL REDUCTASE"/>
    <property type="match status" value="1"/>
</dbReference>
<comment type="caution">
    <text evidence="4">The sequence shown here is derived from an EMBL/GenBank/DDBJ whole genome shotgun (WGS) entry which is preliminary data.</text>
</comment>
<dbReference type="PANTHER" id="PTHR43008:SF4">
    <property type="entry name" value="CHAIN DEHYDROGENASE, PUTATIVE (AFU_ORTHOLOGUE AFUA_4G08710)-RELATED"/>
    <property type="match status" value="1"/>
</dbReference>
<protein>
    <submittedName>
        <fullName evidence="4">Uncharacterized protein</fullName>
    </submittedName>
</protein>
<dbReference type="Pfam" id="PF13561">
    <property type="entry name" value="adh_short_C2"/>
    <property type="match status" value="1"/>
</dbReference>
<evidence type="ECO:0000313" key="5">
    <source>
        <dbReference type="Proteomes" id="UP000177622"/>
    </source>
</evidence>
<evidence type="ECO:0000256" key="1">
    <source>
        <dbReference type="ARBA" id="ARBA00006484"/>
    </source>
</evidence>
<comment type="similarity">
    <text evidence="1">Belongs to the short-chain dehydrogenases/reductases (SDR) family.</text>
</comment>
<gene>
    <name evidence="4" type="ORF">PENARI_c001G04620</name>
</gene>
<dbReference type="AlphaFoldDB" id="A0A1F5LYE8"/>
<dbReference type="EMBL" id="LXJU01000001">
    <property type="protein sequence ID" value="OGE58138.1"/>
    <property type="molecule type" value="Genomic_DNA"/>
</dbReference>
<organism evidence="4 5">
    <name type="scientific">Penicillium arizonense</name>
    <dbReference type="NCBI Taxonomy" id="1835702"/>
    <lineage>
        <taxon>Eukaryota</taxon>
        <taxon>Fungi</taxon>
        <taxon>Dikarya</taxon>
        <taxon>Ascomycota</taxon>
        <taxon>Pezizomycotina</taxon>
        <taxon>Eurotiomycetes</taxon>
        <taxon>Eurotiomycetidae</taxon>
        <taxon>Eurotiales</taxon>
        <taxon>Aspergillaceae</taxon>
        <taxon>Penicillium</taxon>
    </lineage>
</organism>
<sequence>MTTLLRDVRPLFELKGRNYIITGGGQGIGFAVVRAIAEYGGNLAVLDIRDKPVDEYNTLAAQYGVRTIYLKTDVSNEQSLTASFNRAVEFLGSVHGAFTSAGIAIDKPFIEQTWAEAQRIQDINVLGTFFTTQLVARQLLKQGTSGSIVQVASITSHTVLPRHRMSAYNASKGAVRMLTEALGVELASDGIRVNSISPGFIDSEQTRVVRDKKSPEDSAIMDTAPPLSRIGNFNDLTGAVIYLLSDASAYTTGADIAITGGLHVGRIES</sequence>
<dbReference type="GeneID" id="34571215"/>
<keyword evidence="3" id="KW-0560">Oxidoreductase</keyword>
<evidence type="ECO:0000256" key="3">
    <source>
        <dbReference type="ARBA" id="ARBA00023002"/>
    </source>
</evidence>
<dbReference type="RefSeq" id="XP_022493561.1">
    <property type="nucleotide sequence ID" value="XM_022626481.1"/>
</dbReference>
<dbReference type="InterPro" id="IPR036291">
    <property type="entry name" value="NAD(P)-bd_dom_sf"/>
</dbReference>
<dbReference type="SUPFAM" id="SSF51735">
    <property type="entry name" value="NAD(P)-binding Rossmann-fold domains"/>
    <property type="match status" value="1"/>
</dbReference>
<reference evidence="4 5" key="1">
    <citation type="journal article" date="2016" name="Sci. Rep.">
        <title>Penicillium arizonense, a new, genome sequenced fungal species, reveals a high chemical diversity in secreted metabolites.</title>
        <authorList>
            <person name="Grijseels S."/>
            <person name="Nielsen J.C."/>
            <person name="Randelovic M."/>
            <person name="Nielsen J."/>
            <person name="Nielsen K.F."/>
            <person name="Workman M."/>
            <person name="Frisvad J.C."/>
        </authorList>
    </citation>
    <scope>NUCLEOTIDE SEQUENCE [LARGE SCALE GENOMIC DNA]</scope>
    <source>
        <strain evidence="4 5">CBS 141311</strain>
    </source>
</reference>
<dbReference type="Gene3D" id="3.40.50.720">
    <property type="entry name" value="NAD(P)-binding Rossmann-like Domain"/>
    <property type="match status" value="1"/>
</dbReference>
<dbReference type="GO" id="GO:0016616">
    <property type="term" value="F:oxidoreductase activity, acting on the CH-OH group of donors, NAD or NADP as acceptor"/>
    <property type="evidence" value="ECO:0007669"/>
    <property type="project" value="UniProtKB-ARBA"/>
</dbReference>
<dbReference type="FunFam" id="3.40.50.720:FF:000084">
    <property type="entry name" value="Short-chain dehydrogenase reductase"/>
    <property type="match status" value="1"/>
</dbReference>
<dbReference type="PRINTS" id="PR00081">
    <property type="entry name" value="GDHRDH"/>
</dbReference>
<accession>A0A1F5LYE8</accession>
<dbReference type="InterPro" id="IPR002347">
    <property type="entry name" value="SDR_fam"/>
</dbReference>
<name>A0A1F5LYE8_PENAI</name>
<evidence type="ECO:0000256" key="2">
    <source>
        <dbReference type="ARBA" id="ARBA00022857"/>
    </source>
</evidence>
<dbReference type="GO" id="GO:0050664">
    <property type="term" value="F:oxidoreductase activity, acting on NAD(P)H, oxygen as acceptor"/>
    <property type="evidence" value="ECO:0007669"/>
    <property type="project" value="TreeGrafter"/>
</dbReference>
<keyword evidence="5" id="KW-1185">Reference proteome</keyword>
<dbReference type="STRING" id="1835702.A0A1F5LYE8"/>
<dbReference type="Proteomes" id="UP000177622">
    <property type="component" value="Unassembled WGS sequence"/>
</dbReference>
<dbReference type="PRINTS" id="PR00080">
    <property type="entry name" value="SDRFAMILY"/>
</dbReference>
<dbReference type="OrthoDB" id="5325318at2759"/>